<evidence type="ECO:0000256" key="1">
    <source>
        <dbReference type="ARBA" id="ARBA00001420"/>
    </source>
</evidence>
<dbReference type="Gene3D" id="2.40.240.50">
    <property type="entry name" value="Barwin-like endoglucanases"/>
    <property type="match status" value="1"/>
</dbReference>
<feature type="domain" description="Lytic transglycosylase MltA" evidence="7">
    <location>
        <begin position="155"/>
        <end position="286"/>
    </location>
</feature>
<dbReference type="CDD" id="cd14485">
    <property type="entry name" value="mltA_like_LT_A"/>
    <property type="match status" value="1"/>
</dbReference>
<accession>A0A317C936</accession>
<keyword evidence="3" id="KW-0456">Lyase</keyword>
<comment type="catalytic activity">
    <reaction evidence="1">
        <text>Exolytic cleavage of the (1-&gt;4)-beta-glycosidic linkage between N-acetylmuramic acid (MurNAc) and N-acetylglucosamine (GlcNAc) residues in peptidoglycan, from either the reducing or the non-reducing ends of the peptidoglycan chains, with concomitant formation of a 1,6-anhydrobond in the MurNAc residue.</text>
        <dbReference type="EC" id="4.2.2.n1"/>
    </reaction>
</comment>
<comment type="caution">
    <text evidence="8">The sequence shown here is derived from an EMBL/GenBank/DDBJ whole genome shotgun (WGS) entry which is preliminary data.</text>
</comment>
<dbReference type="Proteomes" id="UP000245539">
    <property type="component" value="Unassembled WGS sequence"/>
</dbReference>
<dbReference type="GO" id="GO:0019867">
    <property type="term" value="C:outer membrane"/>
    <property type="evidence" value="ECO:0007669"/>
    <property type="project" value="InterPro"/>
</dbReference>
<evidence type="ECO:0000256" key="3">
    <source>
        <dbReference type="ARBA" id="ARBA00023239"/>
    </source>
</evidence>
<dbReference type="GO" id="GO:0071555">
    <property type="term" value="P:cell wall organization"/>
    <property type="evidence" value="ECO:0007669"/>
    <property type="project" value="UniProtKB-KW"/>
</dbReference>
<dbReference type="GO" id="GO:0009253">
    <property type="term" value="P:peptidoglycan catabolic process"/>
    <property type="evidence" value="ECO:0007669"/>
    <property type="project" value="TreeGrafter"/>
</dbReference>
<dbReference type="InterPro" id="IPR010611">
    <property type="entry name" value="3D_dom"/>
</dbReference>
<keyword evidence="4" id="KW-0961">Cell wall biogenesis/degradation</keyword>
<evidence type="ECO:0000256" key="2">
    <source>
        <dbReference type="ARBA" id="ARBA00012587"/>
    </source>
</evidence>
<reference evidence="8 9" key="1">
    <citation type="submission" date="2018-05" db="EMBL/GenBank/DDBJ databases">
        <title>Leucothrix arctica sp. nov., isolated from Arctic seawater.</title>
        <authorList>
            <person name="Choi A."/>
            <person name="Baek K."/>
        </authorList>
    </citation>
    <scope>NUCLEOTIDE SEQUENCE [LARGE SCALE GENOMIC DNA]</scope>
    <source>
        <strain evidence="8 9">JCM 18388</strain>
    </source>
</reference>
<dbReference type="SUPFAM" id="SSF50685">
    <property type="entry name" value="Barwin-like endoglucanases"/>
    <property type="match status" value="1"/>
</dbReference>
<dbReference type="Pfam" id="PF06725">
    <property type="entry name" value="3D"/>
    <property type="match status" value="1"/>
</dbReference>
<feature type="signal peptide" evidence="6">
    <location>
        <begin position="1"/>
        <end position="25"/>
    </location>
</feature>
<organism evidence="8 9">
    <name type="scientific">Leucothrix pacifica</name>
    <dbReference type="NCBI Taxonomy" id="1247513"/>
    <lineage>
        <taxon>Bacteria</taxon>
        <taxon>Pseudomonadati</taxon>
        <taxon>Pseudomonadota</taxon>
        <taxon>Gammaproteobacteria</taxon>
        <taxon>Thiotrichales</taxon>
        <taxon>Thiotrichaceae</taxon>
        <taxon>Leucothrix</taxon>
    </lineage>
</organism>
<dbReference type="OrthoDB" id="9783686at2"/>
<dbReference type="EMBL" id="QGKM01000075">
    <property type="protein sequence ID" value="PWQ92860.1"/>
    <property type="molecule type" value="Genomic_DNA"/>
</dbReference>
<dbReference type="AlphaFoldDB" id="A0A317C936"/>
<proteinExistence type="predicted"/>
<keyword evidence="6" id="KW-0732">Signal</keyword>
<dbReference type="GO" id="GO:0004553">
    <property type="term" value="F:hydrolase activity, hydrolyzing O-glycosyl compounds"/>
    <property type="evidence" value="ECO:0007669"/>
    <property type="project" value="InterPro"/>
</dbReference>
<keyword evidence="9" id="KW-1185">Reference proteome</keyword>
<dbReference type="PANTHER" id="PTHR30124:SF0">
    <property type="entry name" value="MEMBRANE-BOUND LYTIC MUREIN TRANSGLYCOSYLASE A"/>
    <property type="match status" value="1"/>
</dbReference>
<dbReference type="InterPro" id="IPR036908">
    <property type="entry name" value="RlpA-like_sf"/>
</dbReference>
<dbReference type="EC" id="4.2.2.n1" evidence="2"/>
<evidence type="ECO:0000313" key="9">
    <source>
        <dbReference type="Proteomes" id="UP000245539"/>
    </source>
</evidence>
<name>A0A317C936_9GAMM</name>
<dbReference type="RefSeq" id="WP_109839272.1">
    <property type="nucleotide sequence ID" value="NZ_QGKM01000075.1"/>
</dbReference>
<dbReference type="Pfam" id="PF03562">
    <property type="entry name" value="MltA"/>
    <property type="match status" value="1"/>
</dbReference>
<dbReference type="InterPro" id="IPR005300">
    <property type="entry name" value="MltA_B"/>
</dbReference>
<evidence type="ECO:0000256" key="5">
    <source>
        <dbReference type="ARBA" id="ARBA00030918"/>
    </source>
</evidence>
<feature type="chain" id="PRO_5016284939" description="peptidoglycan lytic exotransglycosylase" evidence="6">
    <location>
        <begin position="26"/>
        <end position="402"/>
    </location>
</feature>
<gene>
    <name evidence="8" type="ORF">DKW60_19140</name>
</gene>
<dbReference type="InterPro" id="IPR026044">
    <property type="entry name" value="MltA"/>
</dbReference>
<dbReference type="Gene3D" id="2.40.40.10">
    <property type="entry name" value="RlpA-like domain"/>
    <property type="match status" value="1"/>
</dbReference>
<dbReference type="SMART" id="SM00925">
    <property type="entry name" value="MltA"/>
    <property type="match status" value="1"/>
</dbReference>
<dbReference type="GO" id="GO:0008933">
    <property type="term" value="F:peptidoglycan lytic transglycosylase activity"/>
    <property type="evidence" value="ECO:0007669"/>
    <property type="project" value="TreeGrafter"/>
</dbReference>
<dbReference type="GO" id="GO:0009254">
    <property type="term" value="P:peptidoglycan turnover"/>
    <property type="evidence" value="ECO:0007669"/>
    <property type="project" value="InterPro"/>
</dbReference>
<evidence type="ECO:0000256" key="6">
    <source>
        <dbReference type="SAM" id="SignalP"/>
    </source>
</evidence>
<evidence type="ECO:0000259" key="7">
    <source>
        <dbReference type="SMART" id="SM00925"/>
    </source>
</evidence>
<protein>
    <recommendedName>
        <fullName evidence="2">peptidoglycan lytic exotransglycosylase</fullName>
        <ecNumber evidence="2">4.2.2.n1</ecNumber>
    </recommendedName>
    <alternativeName>
        <fullName evidence="5">Murein hydrolase A</fullName>
    </alternativeName>
</protein>
<dbReference type="PANTHER" id="PTHR30124">
    <property type="entry name" value="MEMBRANE-BOUND LYTIC MUREIN TRANSGLYCOSYLASE A"/>
    <property type="match status" value="1"/>
</dbReference>
<sequence>MTLTPLGKTLCIAIIPLLFSGSVLANTSFIDDLQLLGNDRYEQSGLSASDFMDITAPPPPPRQSVQIPVNTFTISPSLRSGLSHAARYLRTQNPNLAVAQRGVNVSNRTLAQTLHALLNWGGDIAPHALQQQFDLVPLLNGESKASKFTGYYTPIIQASAKPDARYKYPIYRAPMSQQLRHLSRSQISNGALRNKGLEVAWTNDPIGLFYMQVQGSGILEYSNGKRVSLSFDGSNDKPFRSLSLFMKQQGLMKGSMGRERIQKWLYAHPTYLTKAMNSNPRYVYFKPVQRGVLTASGMPIIPGHSVAVDTNYIPFGSVVLAEVPIINSKGQTMGAEWKILLPQDRGAAIKGPARMDIYTGKGEQARQIANQLTGHGRAFLLLNRQGTQLSQRAMQASDHPTL</sequence>
<evidence type="ECO:0000313" key="8">
    <source>
        <dbReference type="EMBL" id="PWQ92860.1"/>
    </source>
</evidence>
<evidence type="ECO:0000256" key="4">
    <source>
        <dbReference type="ARBA" id="ARBA00023316"/>
    </source>
</evidence>